<accession>A0AB39XTM2</accession>
<reference evidence="1" key="1">
    <citation type="submission" date="2024-08" db="EMBL/GenBank/DDBJ databases">
        <authorList>
            <person name="Chaddad Z."/>
            <person name="Lamrabet M."/>
            <person name="Bouhnik O."/>
            <person name="Alami S."/>
            <person name="Wipf D."/>
            <person name="Courty P.E."/>
            <person name="Missbah El Idrissi M."/>
        </authorList>
    </citation>
    <scope>NUCLEOTIDE SEQUENCE</scope>
    <source>
        <strain evidence="1">LLZ17</strain>
    </source>
</reference>
<dbReference type="EMBL" id="CP165734">
    <property type="protein sequence ID" value="XDV60156.1"/>
    <property type="molecule type" value="Genomic_DNA"/>
</dbReference>
<dbReference type="RefSeq" id="WP_369725518.1">
    <property type="nucleotide sequence ID" value="NZ_CP165734.1"/>
</dbReference>
<gene>
    <name evidence="1" type="ORF">AB8Z38_12820</name>
</gene>
<dbReference type="AlphaFoldDB" id="A0AB39XTM2"/>
<protein>
    <submittedName>
        <fullName evidence="1">Uncharacterized protein</fullName>
    </submittedName>
</protein>
<evidence type="ECO:0000313" key="1">
    <source>
        <dbReference type="EMBL" id="XDV60156.1"/>
    </source>
</evidence>
<name>A0AB39XTM2_9BRAD</name>
<sequence>MMMKDGVVGVAKWLFNFHANCRKPRMKDISVTYSTCLKNRQAYSACKSGASLNLCAAHKY</sequence>
<proteinExistence type="predicted"/>
<organism evidence="1">
    <name type="scientific">Bradyrhizobium sp. LLZ17</name>
    <dbReference type="NCBI Taxonomy" id="3239388"/>
    <lineage>
        <taxon>Bacteria</taxon>
        <taxon>Pseudomonadati</taxon>
        <taxon>Pseudomonadota</taxon>
        <taxon>Alphaproteobacteria</taxon>
        <taxon>Hyphomicrobiales</taxon>
        <taxon>Nitrobacteraceae</taxon>
        <taxon>Bradyrhizobium</taxon>
    </lineage>
</organism>